<dbReference type="Gene3D" id="3.40.50.300">
    <property type="entry name" value="P-loop containing nucleotide triphosphate hydrolases"/>
    <property type="match status" value="1"/>
</dbReference>
<dbReference type="InterPro" id="IPR017871">
    <property type="entry name" value="ABC_transporter-like_CS"/>
</dbReference>
<evidence type="ECO:0000256" key="3">
    <source>
        <dbReference type="ARBA" id="ARBA00022741"/>
    </source>
</evidence>
<keyword evidence="5" id="KW-0029">Amino-acid transport</keyword>
<dbReference type="CDD" id="cd03255">
    <property type="entry name" value="ABC_MJ0796_LolCDE_FtsE"/>
    <property type="match status" value="1"/>
</dbReference>
<evidence type="ECO:0000313" key="8">
    <source>
        <dbReference type="EMBL" id="PKZ22409.1"/>
    </source>
</evidence>
<dbReference type="OrthoDB" id="9791546at2"/>
<dbReference type="PANTHER" id="PTHR42798:SF7">
    <property type="entry name" value="ALPHA-D-RIBOSE 1-METHYLPHOSPHONATE 5-TRIPHOSPHATE SYNTHASE SUBUNIT PHNL"/>
    <property type="match status" value="1"/>
</dbReference>
<dbReference type="EMBL" id="CP014160">
    <property type="protein sequence ID" value="AMB94232.1"/>
    <property type="molecule type" value="Genomic_DNA"/>
</dbReference>
<comment type="similarity">
    <text evidence="1">Belongs to the ABC transporter superfamily.</text>
</comment>
<keyword evidence="3" id="KW-0547">Nucleotide-binding</keyword>
<dbReference type="AlphaFoldDB" id="A0A0X8FBD4"/>
<dbReference type="SMART" id="SM00382">
    <property type="entry name" value="AAA"/>
    <property type="match status" value="1"/>
</dbReference>
<organism evidence="7 9">
    <name type="scientific">Aerococcus sanguinicola</name>
    <dbReference type="NCBI Taxonomy" id="119206"/>
    <lineage>
        <taxon>Bacteria</taxon>
        <taxon>Bacillati</taxon>
        <taxon>Bacillota</taxon>
        <taxon>Bacilli</taxon>
        <taxon>Lactobacillales</taxon>
        <taxon>Aerococcaceae</taxon>
        <taxon>Aerococcus</taxon>
    </lineage>
</organism>
<evidence type="ECO:0000256" key="5">
    <source>
        <dbReference type="ARBA" id="ARBA00022970"/>
    </source>
</evidence>
<dbReference type="GO" id="GO:0022857">
    <property type="term" value="F:transmembrane transporter activity"/>
    <property type="evidence" value="ECO:0007669"/>
    <property type="project" value="UniProtKB-ARBA"/>
</dbReference>
<reference evidence="9" key="2">
    <citation type="submission" date="2016-01" db="EMBL/GenBank/DDBJ databases">
        <title>Six Aerococcus type strain genome sequencing and assembly using PacBio and Illumina Hiseq.</title>
        <authorList>
            <person name="Carkaci D."/>
            <person name="Dargis R."/>
            <person name="Nielsen X.C."/>
            <person name="Skovgaard O."/>
            <person name="Fuursted K."/>
            <person name="Christensen J.J."/>
        </authorList>
    </citation>
    <scope>NUCLEOTIDE SEQUENCE [LARGE SCALE GENOMIC DNA]</scope>
    <source>
        <strain evidence="9">CCUG43001</strain>
    </source>
</reference>
<dbReference type="Proteomes" id="UP000234239">
    <property type="component" value="Unassembled WGS sequence"/>
</dbReference>
<dbReference type="InterPro" id="IPR017911">
    <property type="entry name" value="MacB-like_ATP-bd"/>
</dbReference>
<dbReference type="FunFam" id="3.40.50.300:FF:000032">
    <property type="entry name" value="Export ABC transporter ATP-binding protein"/>
    <property type="match status" value="1"/>
</dbReference>
<dbReference type="InterPro" id="IPR003593">
    <property type="entry name" value="AAA+_ATPase"/>
</dbReference>
<evidence type="ECO:0000259" key="6">
    <source>
        <dbReference type="PROSITE" id="PS50893"/>
    </source>
</evidence>
<dbReference type="KEGG" id="asan:AWM72_05415"/>
<dbReference type="PROSITE" id="PS50893">
    <property type="entry name" value="ABC_TRANSPORTER_2"/>
    <property type="match status" value="1"/>
</dbReference>
<protein>
    <submittedName>
        <fullName evidence="7 8">ABC transporter ATP-binding protein</fullName>
    </submittedName>
</protein>
<dbReference type="RefSeq" id="WP_067974432.1">
    <property type="nucleotide sequence ID" value="NZ_CAJHKM010000001.1"/>
</dbReference>
<evidence type="ECO:0000256" key="1">
    <source>
        <dbReference type="ARBA" id="ARBA00005417"/>
    </source>
</evidence>
<dbReference type="GO" id="GO:0006865">
    <property type="term" value="P:amino acid transport"/>
    <property type="evidence" value="ECO:0007669"/>
    <property type="project" value="UniProtKB-KW"/>
</dbReference>
<dbReference type="SUPFAM" id="SSF52540">
    <property type="entry name" value="P-loop containing nucleoside triphosphate hydrolases"/>
    <property type="match status" value="1"/>
</dbReference>
<dbReference type="PANTHER" id="PTHR42798">
    <property type="entry name" value="LIPOPROTEIN-RELEASING SYSTEM ATP-BINDING PROTEIN LOLD"/>
    <property type="match status" value="1"/>
</dbReference>
<dbReference type="GeneID" id="92903503"/>
<dbReference type="Proteomes" id="UP000069912">
    <property type="component" value="Chromosome"/>
</dbReference>
<evidence type="ECO:0000313" key="9">
    <source>
        <dbReference type="Proteomes" id="UP000069912"/>
    </source>
</evidence>
<dbReference type="PROSITE" id="PS00211">
    <property type="entry name" value="ABC_TRANSPORTER_1"/>
    <property type="match status" value="1"/>
</dbReference>
<evidence type="ECO:0000256" key="2">
    <source>
        <dbReference type="ARBA" id="ARBA00022448"/>
    </source>
</evidence>
<dbReference type="InterPro" id="IPR003439">
    <property type="entry name" value="ABC_transporter-like_ATP-bd"/>
</dbReference>
<accession>A0A0X8FBD4</accession>
<feature type="domain" description="ABC transporter" evidence="6">
    <location>
        <begin position="19"/>
        <end position="258"/>
    </location>
</feature>
<dbReference type="GO" id="GO:0016887">
    <property type="term" value="F:ATP hydrolysis activity"/>
    <property type="evidence" value="ECO:0007669"/>
    <property type="project" value="InterPro"/>
</dbReference>
<evidence type="ECO:0000313" key="7">
    <source>
        <dbReference type="EMBL" id="AMB94232.1"/>
    </source>
</evidence>
<dbReference type="GO" id="GO:0098796">
    <property type="term" value="C:membrane protein complex"/>
    <property type="evidence" value="ECO:0007669"/>
    <property type="project" value="UniProtKB-ARBA"/>
</dbReference>
<evidence type="ECO:0000313" key="10">
    <source>
        <dbReference type="Proteomes" id="UP000234239"/>
    </source>
</evidence>
<reference evidence="8 10" key="3">
    <citation type="submission" date="2017-12" db="EMBL/GenBank/DDBJ databases">
        <title>Phylogenetic diversity of female urinary microbiome.</title>
        <authorList>
            <person name="Thomas-White K."/>
            <person name="Wolfe A.J."/>
        </authorList>
    </citation>
    <scope>NUCLEOTIDE SEQUENCE [LARGE SCALE GENOMIC DNA]</scope>
    <source>
        <strain evidence="8 10">UMB0139</strain>
    </source>
</reference>
<evidence type="ECO:0000256" key="4">
    <source>
        <dbReference type="ARBA" id="ARBA00022840"/>
    </source>
</evidence>
<reference evidence="7 9" key="1">
    <citation type="journal article" date="2016" name="Genome Announc.">
        <title>Complete Genome Sequences of Aerococcus christensenii CCUG 28831T, Aerococcus sanguinicola CCUG 43001T, Aerococcus urinae CCUG 36881T, Aerococcus urinaeequi CCUG 28094T, Aerococcus urinaehominis CCUG 42038 BT, and Aerococcus viridans CCUG 4311T.</title>
        <authorList>
            <person name="Carkaci D."/>
            <person name="Dargis R."/>
            <person name="Nielsen X.C."/>
            <person name="Skovgaard O."/>
            <person name="Fuursted K."/>
            <person name="Christensen J.J."/>
        </authorList>
    </citation>
    <scope>NUCLEOTIDE SEQUENCE [LARGE SCALE GENOMIC DNA]</scope>
    <source>
        <strain evidence="7 9">CCUG43001</strain>
    </source>
</reference>
<name>A0A0X8FBD4_9LACT</name>
<dbReference type="EMBL" id="PKGY01000002">
    <property type="protein sequence ID" value="PKZ22409.1"/>
    <property type="molecule type" value="Genomic_DNA"/>
</dbReference>
<keyword evidence="4 7" id="KW-0067">ATP-binding</keyword>
<proteinExistence type="inferred from homology"/>
<sequence>MVIEQSNLGQALDQAEPLFELKNINKYYGEGENRVHVLKDVNLSVYDGEFITVMGPSGSGKSTLINVIGFLDNQFEGSYLFHNEPLKQRTDQEVSHLRNSYVGFIFQSFNLIQNMTVADNVRLPLLYSGLRTGQTHERVQEALERVGLGDKGKSKPYELSGGQRQRVAIARALVNRPKFIIADEPTGALDTKTSRMIMDIISSLHRQEGVTILMVTHDPTLQEYADRHITIVDGAIHSDGTDIIMPQAYEQLMAGGDPAEGGD</sequence>
<gene>
    <name evidence="7" type="ORF">AWM72_05415</name>
    <name evidence="8" type="ORF">CYJ28_04650</name>
</gene>
<keyword evidence="2" id="KW-0813">Transport</keyword>
<dbReference type="Pfam" id="PF00005">
    <property type="entry name" value="ABC_tran"/>
    <property type="match status" value="1"/>
</dbReference>
<dbReference type="GO" id="GO:0005524">
    <property type="term" value="F:ATP binding"/>
    <property type="evidence" value="ECO:0007669"/>
    <property type="project" value="UniProtKB-KW"/>
</dbReference>
<keyword evidence="9" id="KW-1185">Reference proteome</keyword>
<dbReference type="InterPro" id="IPR027417">
    <property type="entry name" value="P-loop_NTPase"/>
</dbReference>